<proteinExistence type="predicted"/>
<evidence type="ECO:0000313" key="2">
    <source>
        <dbReference type="Proteomes" id="UP000183371"/>
    </source>
</evidence>
<reference evidence="2" key="1">
    <citation type="submission" date="2016-10" db="EMBL/GenBank/DDBJ databases">
        <authorList>
            <person name="Varghese N."/>
            <person name="Submissions S."/>
        </authorList>
    </citation>
    <scope>NUCLEOTIDE SEQUENCE [LARGE SCALE GENOMIC DNA]</scope>
    <source>
        <strain evidence="2">DSM 17465</strain>
    </source>
</reference>
<protein>
    <submittedName>
        <fullName evidence="1">Uncharacterized protein</fullName>
    </submittedName>
</protein>
<accession>A0A1I6ZHN9</accession>
<organism evidence="1 2">
    <name type="scientific">Pseudovibrio denitrificans</name>
    <dbReference type="NCBI Taxonomy" id="258256"/>
    <lineage>
        <taxon>Bacteria</taxon>
        <taxon>Pseudomonadati</taxon>
        <taxon>Pseudomonadota</taxon>
        <taxon>Alphaproteobacteria</taxon>
        <taxon>Hyphomicrobiales</taxon>
        <taxon>Stappiaceae</taxon>
        <taxon>Pseudovibrio</taxon>
    </lineage>
</organism>
<dbReference type="EMBL" id="FPBD01000002">
    <property type="protein sequence ID" value="SFT62135.1"/>
    <property type="molecule type" value="Genomic_DNA"/>
</dbReference>
<dbReference type="AlphaFoldDB" id="A0A1I6ZHN9"/>
<keyword evidence="2" id="KW-1185">Reference proteome</keyword>
<name>A0A1I6ZHN9_9HYPH</name>
<dbReference type="Proteomes" id="UP000183371">
    <property type="component" value="Unassembled WGS sequence"/>
</dbReference>
<gene>
    <name evidence="1" type="ORF">SAMN05444141_102351</name>
</gene>
<evidence type="ECO:0000313" key="1">
    <source>
        <dbReference type="EMBL" id="SFT62135.1"/>
    </source>
</evidence>
<sequence length="43" mass="4649">MSDCWVAENKKPLLPDPANWEEVAGEAKVFLCAKQLGGICLAC</sequence>